<feature type="non-terminal residue" evidence="1">
    <location>
        <position position="98"/>
    </location>
</feature>
<organism evidence="1 2">
    <name type="scientific">Lindgomyces ingoldianus</name>
    <dbReference type="NCBI Taxonomy" id="673940"/>
    <lineage>
        <taxon>Eukaryota</taxon>
        <taxon>Fungi</taxon>
        <taxon>Dikarya</taxon>
        <taxon>Ascomycota</taxon>
        <taxon>Pezizomycotina</taxon>
        <taxon>Dothideomycetes</taxon>
        <taxon>Pleosporomycetidae</taxon>
        <taxon>Pleosporales</taxon>
        <taxon>Lindgomycetaceae</taxon>
        <taxon>Lindgomyces</taxon>
    </lineage>
</organism>
<evidence type="ECO:0000313" key="2">
    <source>
        <dbReference type="Proteomes" id="UP000799755"/>
    </source>
</evidence>
<dbReference type="Proteomes" id="UP000799755">
    <property type="component" value="Unassembled WGS sequence"/>
</dbReference>
<proteinExistence type="predicted"/>
<evidence type="ECO:0000313" key="1">
    <source>
        <dbReference type="EMBL" id="KAF2469251.1"/>
    </source>
</evidence>
<gene>
    <name evidence="1" type="ORF">BDR25DRAFT_153525</name>
</gene>
<reference evidence="1" key="1">
    <citation type="journal article" date="2020" name="Stud. Mycol.">
        <title>101 Dothideomycetes genomes: a test case for predicting lifestyles and emergence of pathogens.</title>
        <authorList>
            <person name="Haridas S."/>
            <person name="Albert R."/>
            <person name="Binder M."/>
            <person name="Bloem J."/>
            <person name="Labutti K."/>
            <person name="Salamov A."/>
            <person name="Andreopoulos B."/>
            <person name="Baker S."/>
            <person name="Barry K."/>
            <person name="Bills G."/>
            <person name="Bluhm B."/>
            <person name="Cannon C."/>
            <person name="Castanera R."/>
            <person name="Culley D."/>
            <person name="Daum C."/>
            <person name="Ezra D."/>
            <person name="Gonzalez J."/>
            <person name="Henrissat B."/>
            <person name="Kuo A."/>
            <person name="Liang C."/>
            <person name="Lipzen A."/>
            <person name="Lutzoni F."/>
            <person name="Magnuson J."/>
            <person name="Mondo S."/>
            <person name="Nolan M."/>
            <person name="Ohm R."/>
            <person name="Pangilinan J."/>
            <person name="Park H.-J."/>
            <person name="Ramirez L."/>
            <person name="Alfaro M."/>
            <person name="Sun H."/>
            <person name="Tritt A."/>
            <person name="Yoshinaga Y."/>
            <person name="Zwiers L.-H."/>
            <person name="Turgeon B."/>
            <person name="Goodwin S."/>
            <person name="Spatafora J."/>
            <person name="Crous P."/>
            <person name="Grigoriev I."/>
        </authorList>
    </citation>
    <scope>NUCLEOTIDE SEQUENCE</scope>
    <source>
        <strain evidence="1">ATCC 200398</strain>
    </source>
</reference>
<comment type="caution">
    <text evidence="1">The sequence shown here is derived from an EMBL/GenBank/DDBJ whole genome shotgun (WGS) entry which is preliminary data.</text>
</comment>
<keyword evidence="2" id="KW-1185">Reference proteome</keyword>
<feature type="non-terminal residue" evidence="1">
    <location>
        <position position="1"/>
    </location>
</feature>
<sequence>GNSALHIAASRASLGVTRIIIQAGADLNALNHKGKPPLSLAAENGQEAVVSLLLTRNGVDRDSKDNAGRTPLSLAAENGQEGVVKLLLVKNGIDPDSK</sequence>
<name>A0ACB6QSV8_9PLEO</name>
<dbReference type="EMBL" id="MU003512">
    <property type="protein sequence ID" value="KAF2469251.1"/>
    <property type="molecule type" value="Genomic_DNA"/>
</dbReference>
<protein>
    <submittedName>
        <fullName evidence="1">Ankyrin repeat protein</fullName>
    </submittedName>
</protein>
<accession>A0ACB6QSV8</accession>